<reference evidence="2 3" key="1">
    <citation type="submission" date="2024-05" db="EMBL/GenBank/DDBJ databases">
        <title>Genome sequencing and assembly of Indian major carp, Cirrhinus mrigala (Hamilton, 1822).</title>
        <authorList>
            <person name="Mohindra V."/>
            <person name="Chowdhury L.M."/>
            <person name="Lal K."/>
            <person name="Jena J.K."/>
        </authorList>
    </citation>
    <scope>NUCLEOTIDE SEQUENCE [LARGE SCALE GENOMIC DNA]</scope>
    <source>
        <strain evidence="2">CM1030</strain>
        <tissue evidence="2">Blood</tissue>
    </source>
</reference>
<dbReference type="Proteomes" id="UP001529510">
    <property type="component" value="Unassembled WGS sequence"/>
</dbReference>
<gene>
    <name evidence="2" type="ORF">M9458_031934</name>
</gene>
<evidence type="ECO:0000313" key="3">
    <source>
        <dbReference type="Proteomes" id="UP001529510"/>
    </source>
</evidence>
<keyword evidence="3" id="KW-1185">Reference proteome</keyword>
<organism evidence="2 3">
    <name type="scientific">Cirrhinus mrigala</name>
    <name type="common">Mrigala</name>
    <dbReference type="NCBI Taxonomy" id="683832"/>
    <lineage>
        <taxon>Eukaryota</taxon>
        <taxon>Metazoa</taxon>
        <taxon>Chordata</taxon>
        <taxon>Craniata</taxon>
        <taxon>Vertebrata</taxon>
        <taxon>Euteleostomi</taxon>
        <taxon>Actinopterygii</taxon>
        <taxon>Neopterygii</taxon>
        <taxon>Teleostei</taxon>
        <taxon>Ostariophysi</taxon>
        <taxon>Cypriniformes</taxon>
        <taxon>Cyprinidae</taxon>
        <taxon>Labeoninae</taxon>
        <taxon>Labeonini</taxon>
        <taxon>Cirrhinus</taxon>
    </lineage>
</organism>
<proteinExistence type="predicted"/>
<dbReference type="AlphaFoldDB" id="A0ABD0PC21"/>
<protein>
    <submittedName>
        <fullName evidence="2">Uncharacterized protein</fullName>
    </submittedName>
</protein>
<feature type="non-terminal residue" evidence="2">
    <location>
        <position position="69"/>
    </location>
</feature>
<accession>A0ABD0PC21</accession>
<feature type="region of interest" description="Disordered" evidence="1">
    <location>
        <begin position="45"/>
        <end position="69"/>
    </location>
</feature>
<name>A0ABD0PC21_CIRMR</name>
<evidence type="ECO:0000313" key="2">
    <source>
        <dbReference type="EMBL" id="KAL0171623.1"/>
    </source>
</evidence>
<sequence>AAEPYEKRMRLTSCAEGLGRQLSLARCWKSPGLFFTVTLTKKSEKEAGPLPVPPANVQAAATPETKWKR</sequence>
<comment type="caution">
    <text evidence="2">The sequence shown here is derived from an EMBL/GenBank/DDBJ whole genome shotgun (WGS) entry which is preliminary data.</text>
</comment>
<feature type="non-terminal residue" evidence="2">
    <location>
        <position position="1"/>
    </location>
</feature>
<evidence type="ECO:0000256" key="1">
    <source>
        <dbReference type="SAM" id="MobiDB-lite"/>
    </source>
</evidence>
<dbReference type="EMBL" id="JAMKFB020000016">
    <property type="protein sequence ID" value="KAL0171623.1"/>
    <property type="molecule type" value="Genomic_DNA"/>
</dbReference>